<accession>A0A3P3VU95</accession>
<dbReference type="InterPro" id="IPR004593">
    <property type="entry name" value="SbcD"/>
</dbReference>
<dbReference type="GO" id="GO:0008408">
    <property type="term" value="F:3'-5' exonuclease activity"/>
    <property type="evidence" value="ECO:0007669"/>
    <property type="project" value="InterPro"/>
</dbReference>
<dbReference type="InterPro" id="IPR026843">
    <property type="entry name" value="SbcD_C"/>
</dbReference>
<dbReference type="Proteomes" id="UP000274391">
    <property type="component" value="Unassembled WGS sequence"/>
</dbReference>
<dbReference type="InterPro" id="IPR004843">
    <property type="entry name" value="Calcineurin-like_PHP"/>
</dbReference>
<organism evidence="10 11">
    <name type="scientific">Gulosibacter macacae</name>
    <dbReference type="NCBI Taxonomy" id="2488791"/>
    <lineage>
        <taxon>Bacteria</taxon>
        <taxon>Bacillati</taxon>
        <taxon>Actinomycetota</taxon>
        <taxon>Actinomycetes</taxon>
        <taxon>Micrococcales</taxon>
        <taxon>Microbacteriaceae</taxon>
        <taxon>Gulosibacter</taxon>
    </lineage>
</organism>
<evidence type="ECO:0000256" key="1">
    <source>
        <dbReference type="ARBA" id="ARBA00010555"/>
    </source>
</evidence>
<dbReference type="GO" id="GO:0006260">
    <property type="term" value="P:DNA replication"/>
    <property type="evidence" value="ECO:0007669"/>
    <property type="project" value="UniProtKB-KW"/>
</dbReference>
<comment type="similarity">
    <text evidence="1 7">Belongs to the SbcD family.</text>
</comment>
<evidence type="ECO:0000256" key="6">
    <source>
        <dbReference type="ARBA" id="ARBA00022839"/>
    </source>
</evidence>
<keyword evidence="4 7" id="KW-0540">Nuclease</keyword>
<comment type="caution">
    <text evidence="10">The sequence shown here is derived from an EMBL/GenBank/DDBJ whole genome shotgun (WGS) entry which is preliminary data.</text>
</comment>
<keyword evidence="7" id="KW-0255">Endonuclease</keyword>
<dbReference type="InterPro" id="IPR029052">
    <property type="entry name" value="Metallo-depent_PP-like"/>
</dbReference>
<reference evidence="10 11" key="1">
    <citation type="submission" date="2018-11" db="EMBL/GenBank/DDBJ databases">
        <title>YIM 102482-1 draft genome.</title>
        <authorList>
            <person name="Li G."/>
            <person name="Jiang Y."/>
        </authorList>
    </citation>
    <scope>NUCLEOTIDE SEQUENCE [LARGE SCALE GENOMIC DNA]</scope>
    <source>
        <strain evidence="10 11">YIM 102482-1</strain>
    </source>
</reference>
<dbReference type="PANTHER" id="PTHR30337">
    <property type="entry name" value="COMPONENT OF ATP-DEPENDENT DSDNA EXONUCLEASE"/>
    <property type="match status" value="1"/>
</dbReference>
<evidence type="ECO:0000313" key="11">
    <source>
        <dbReference type="Proteomes" id="UP000274391"/>
    </source>
</evidence>
<dbReference type="CDD" id="cd00840">
    <property type="entry name" value="MPP_Mre11_N"/>
    <property type="match status" value="1"/>
</dbReference>
<keyword evidence="7" id="KW-0235">DNA replication</keyword>
<keyword evidence="7" id="KW-0233">DNA recombination</keyword>
<keyword evidence="6 7" id="KW-0269">Exonuclease</keyword>
<keyword evidence="11" id="KW-1185">Reference proteome</keyword>
<dbReference type="OrthoDB" id="9773856at2"/>
<dbReference type="EMBL" id="RQVS01000010">
    <property type="protein sequence ID" value="RRJ86250.1"/>
    <property type="molecule type" value="Genomic_DNA"/>
</dbReference>
<keyword evidence="5 7" id="KW-0378">Hydrolase</keyword>
<evidence type="ECO:0000313" key="10">
    <source>
        <dbReference type="EMBL" id="RRJ86250.1"/>
    </source>
</evidence>
<evidence type="ECO:0000256" key="2">
    <source>
        <dbReference type="ARBA" id="ARBA00011322"/>
    </source>
</evidence>
<dbReference type="GO" id="GO:0006310">
    <property type="term" value="P:DNA recombination"/>
    <property type="evidence" value="ECO:0007669"/>
    <property type="project" value="UniProtKB-KW"/>
</dbReference>
<evidence type="ECO:0000259" key="9">
    <source>
        <dbReference type="Pfam" id="PF12320"/>
    </source>
</evidence>
<dbReference type="AlphaFoldDB" id="A0A3P3VU95"/>
<sequence>MRILHTSDWHIGRTFHGERVLDHLGLALDALVTAVREHAVDVVIIAGDVFDSTMPSAEAFDFLDDYLARIHEAGAAVVMTSGNHDSASRLRFQSRWAKLAGIHIFADAATPAAFVDLDDEFGTVRFTGIPYLEPALIRRHEGAAEVHSQAEAIAWAMRAAEAANAEFTGRSVIVAHCFAAGVPAAAMADDLERDLTAGGLDVVPISHFGDADYVALGHIHGRAELSERIRYSGAPLHYSFGEANSPRGAWLVDLDAAGFAGARWLALPIPRELRVLSDELVALLTSDDYMDAVSAWVAAKLTDPGRPIDAMRRLRERFPHAVHVEYAPRATTTTASYQARLAAATTPEQRVDAFLEHVRDGRGLQPIEREALGEIMAELHEVEAAR</sequence>
<dbReference type="Gene3D" id="3.60.21.10">
    <property type="match status" value="1"/>
</dbReference>
<dbReference type="GO" id="GO:0004519">
    <property type="term" value="F:endonuclease activity"/>
    <property type="evidence" value="ECO:0007669"/>
    <property type="project" value="UniProtKB-KW"/>
</dbReference>
<dbReference type="Pfam" id="PF12320">
    <property type="entry name" value="SbcD_C"/>
    <property type="match status" value="1"/>
</dbReference>
<dbReference type="RefSeq" id="WP_124972726.1">
    <property type="nucleotide sequence ID" value="NZ_RQVS01000010.1"/>
</dbReference>
<gene>
    <name evidence="7" type="primary">sbcD</name>
    <name evidence="10" type="ORF">EG850_09090</name>
</gene>
<evidence type="ECO:0000259" key="8">
    <source>
        <dbReference type="Pfam" id="PF00149"/>
    </source>
</evidence>
<proteinExistence type="inferred from homology"/>
<protein>
    <recommendedName>
        <fullName evidence="3 7">Nuclease SbcCD subunit D</fullName>
    </recommendedName>
</protein>
<dbReference type="SUPFAM" id="SSF56300">
    <property type="entry name" value="Metallo-dependent phosphatases"/>
    <property type="match status" value="1"/>
</dbReference>
<evidence type="ECO:0000256" key="5">
    <source>
        <dbReference type="ARBA" id="ARBA00022801"/>
    </source>
</evidence>
<comment type="function">
    <text evidence="7">SbcCD cleaves DNA hairpin structures. These structures can inhibit DNA replication and are intermediates in certain DNA recombination reactions. The complex acts as a 3'-&gt;5' double strand exonuclease that can open hairpins. It also has a 5' single-strand endonuclease activity.</text>
</comment>
<evidence type="ECO:0000256" key="7">
    <source>
        <dbReference type="RuleBase" id="RU363069"/>
    </source>
</evidence>
<dbReference type="InterPro" id="IPR041796">
    <property type="entry name" value="Mre11_N"/>
</dbReference>
<dbReference type="PANTHER" id="PTHR30337:SF0">
    <property type="entry name" value="NUCLEASE SBCCD SUBUNIT D"/>
    <property type="match status" value="1"/>
</dbReference>
<dbReference type="NCBIfam" id="TIGR00619">
    <property type="entry name" value="sbcd"/>
    <property type="match status" value="1"/>
</dbReference>
<name>A0A3P3VU95_9MICO</name>
<feature type="domain" description="Calcineurin-like phosphoesterase" evidence="8">
    <location>
        <begin position="1"/>
        <end position="105"/>
    </location>
</feature>
<dbReference type="Pfam" id="PF00149">
    <property type="entry name" value="Metallophos"/>
    <property type="match status" value="1"/>
</dbReference>
<feature type="domain" description="Nuclease SbcCD subunit D C-terminal" evidence="9">
    <location>
        <begin position="270"/>
        <end position="357"/>
    </location>
</feature>
<evidence type="ECO:0000256" key="4">
    <source>
        <dbReference type="ARBA" id="ARBA00022722"/>
    </source>
</evidence>
<comment type="subunit">
    <text evidence="2 7">Heterodimer of SbcC and SbcD.</text>
</comment>
<evidence type="ECO:0000256" key="3">
    <source>
        <dbReference type="ARBA" id="ARBA00013365"/>
    </source>
</evidence>
<dbReference type="InterPro" id="IPR050535">
    <property type="entry name" value="DNA_Repair-Maintenance_Comp"/>
</dbReference>